<keyword evidence="2 9" id="KW-0808">Transferase</keyword>
<evidence type="ECO:0000256" key="2">
    <source>
        <dbReference type="ARBA" id="ARBA00022679"/>
    </source>
</evidence>
<name>A0A5A8F052_9BACT</name>
<comment type="function">
    <text evidence="9">Catalyzes the 2-thiolation of uridine at the wobble position (U34) of tRNA, leading to the formation of s(2)U34.</text>
</comment>
<keyword evidence="1 9" id="KW-0820">tRNA-binding</keyword>
<comment type="caution">
    <text evidence="12">The sequence shown here is derived from an EMBL/GenBank/DDBJ whole genome shotgun (WGS) entry which is preliminary data.</text>
</comment>
<reference evidence="12 13" key="1">
    <citation type="submission" date="2019-06" db="EMBL/GenBank/DDBJ databases">
        <title>Genomic insights into carbon and energy metabolism of Deferribacter autotrophicus revealed new metabolic traits in the phylum Deferribacteres.</title>
        <authorList>
            <person name="Slobodkin A.I."/>
            <person name="Slobodkina G.B."/>
            <person name="Allioux M."/>
            <person name="Alain K."/>
            <person name="Jebbar M."/>
            <person name="Shadrin V."/>
            <person name="Kublanov I.V."/>
            <person name="Toshchakov S.V."/>
            <person name="Bonch-Osmolovskaya E.A."/>
        </authorList>
    </citation>
    <scope>NUCLEOTIDE SEQUENCE [LARGE SCALE GENOMIC DNA]</scope>
    <source>
        <strain evidence="12 13">SL50</strain>
    </source>
</reference>
<evidence type="ECO:0000256" key="5">
    <source>
        <dbReference type="ARBA" id="ARBA00022840"/>
    </source>
</evidence>
<evidence type="ECO:0000259" key="10">
    <source>
        <dbReference type="Pfam" id="PF20258"/>
    </source>
</evidence>
<feature type="active site" description="Nucleophile" evidence="9">
    <location>
        <position position="90"/>
    </location>
</feature>
<feature type="region of interest" description="Interaction with tRNA" evidence="9">
    <location>
        <begin position="290"/>
        <end position="291"/>
    </location>
</feature>
<evidence type="ECO:0000256" key="8">
    <source>
        <dbReference type="ARBA" id="ARBA00051542"/>
    </source>
</evidence>
<evidence type="ECO:0000256" key="4">
    <source>
        <dbReference type="ARBA" id="ARBA00022741"/>
    </source>
</evidence>
<dbReference type="InterPro" id="IPR014729">
    <property type="entry name" value="Rossmann-like_a/b/a_fold"/>
</dbReference>
<dbReference type="RefSeq" id="WP_149267314.1">
    <property type="nucleotide sequence ID" value="NZ_VFJB01000009.1"/>
</dbReference>
<dbReference type="OrthoDB" id="9800696at2"/>
<keyword evidence="7" id="KW-1015">Disulfide bond</keyword>
<dbReference type="Gene3D" id="2.30.30.280">
    <property type="entry name" value="Adenine nucleotide alpha hydrolases-like domains"/>
    <property type="match status" value="1"/>
</dbReference>
<dbReference type="GO" id="GO:0103016">
    <property type="term" value="F:tRNA-uridine 2-sulfurtransferase activity"/>
    <property type="evidence" value="ECO:0007669"/>
    <property type="project" value="UniProtKB-EC"/>
</dbReference>
<feature type="binding site" evidence="9">
    <location>
        <begin position="8"/>
        <end position="15"/>
    </location>
    <ligand>
        <name>ATP</name>
        <dbReference type="ChEBI" id="CHEBI:30616"/>
    </ligand>
</feature>
<keyword evidence="4 9" id="KW-0547">Nucleotide-binding</keyword>
<dbReference type="GO" id="GO:0005524">
    <property type="term" value="F:ATP binding"/>
    <property type="evidence" value="ECO:0007669"/>
    <property type="project" value="UniProtKB-KW"/>
</dbReference>
<evidence type="ECO:0000313" key="13">
    <source>
        <dbReference type="Proteomes" id="UP000322876"/>
    </source>
</evidence>
<dbReference type="Proteomes" id="UP000322876">
    <property type="component" value="Unassembled WGS sequence"/>
</dbReference>
<dbReference type="InterPro" id="IPR046884">
    <property type="entry name" value="MnmA-like_central"/>
</dbReference>
<dbReference type="Pfam" id="PF03054">
    <property type="entry name" value="tRNA_Me_trans"/>
    <property type="match status" value="1"/>
</dbReference>
<dbReference type="NCBIfam" id="TIGR00420">
    <property type="entry name" value="trmU"/>
    <property type="match status" value="1"/>
</dbReference>
<dbReference type="GO" id="GO:0000049">
    <property type="term" value="F:tRNA binding"/>
    <property type="evidence" value="ECO:0007669"/>
    <property type="project" value="UniProtKB-KW"/>
</dbReference>
<dbReference type="AlphaFoldDB" id="A0A5A8F052"/>
<protein>
    <recommendedName>
        <fullName evidence="9">tRNA-specific 2-thiouridylase MnmA</fullName>
        <ecNumber evidence="9">2.8.1.13</ecNumber>
    </recommendedName>
</protein>
<dbReference type="EC" id="2.8.1.13" evidence="9"/>
<dbReference type="InterPro" id="IPR023382">
    <property type="entry name" value="MnmA-like_central_sf"/>
</dbReference>
<evidence type="ECO:0000256" key="9">
    <source>
        <dbReference type="HAMAP-Rule" id="MF_00144"/>
    </source>
</evidence>
<evidence type="ECO:0000313" key="12">
    <source>
        <dbReference type="EMBL" id="KAA0257172.1"/>
    </source>
</evidence>
<accession>A0A5A8F052</accession>
<evidence type="ECO:0000259" key="11">
    <source>
        <dbReference type="Pfam" id="PF20259"/>
    </source>
</evidence>
<dbReference type="EMBL" id="VFJB01000009">
    <property type="protein sequence ID" value="KAA0257172.1"/>
    <property type="molecule type" value="Genomic_DNA"/>
</dbReference>
<dbReference type="PANTHER" id="PTHR11933:SF5">
    <property type="entry name" value="MITOCHONDRIAL TRNA-SPECIFIC 2-THIOURIDYLASE 1"/>
    <property type="match status" value="1"/>
</dbReference>
<dbReference type="GO" id="GO:0002143">
    <property type="term" value="P:tRNA wobble position uridine thiolation"/>
    <property type="evidence" value="ECO:0007669"/>
    <property type="project" value="TreeGrafter"/>
</dbReference>
<feature type="active site" description="Cysteine persulfide intermediate" evidence="9">
    <location>
        <position position="186"/>
    </location>
</feature>
<dbReference type="SUPFAM" id="SSF52402">
    <property type="entry name" value="Adenine nucleotide alpha hydrolases-like"/>
    <property type="match status" value="1"/>
</dbReference>
<dbReference type="PANTHER" id="PTHR11933">
    <property type="entry name" value="TRNA 5-METHYLAMINOMETHYL-2-THIOURIDYLATE -METHYLTRANSFERASE"/>
    <property type="match status" value="1"/>
</dbReference>
<dbReference type="Pfam" id="PF20258">
    <property type="entry name" value="tRNA_Me_trans_C"/>
    <property type="match status" value="1"/>
</dbReference>
<feature type="region of interest" description="Interaction with tRNA" evidence="9">
    <location>
        <begin position="136"/>
        <end position="138"/>
    </location>
</feature>
<dbReference type="InterPro" id="IPR004506">
    <property type="entry name" value="MnmA-like"/>
</dbReference>
<keyword evidence="6 9" id="KW-0694">RNA-binding</keyword>
<proteinExistence type="inferred from homology"/>
<dbReference type="CDD" id="cd01998">
    <property type="entry name" value="MnmA_TRMU-like"/>
    <property type="match status" value="1"/>
</dbReference>
<keyword evidence="3 9" id="KW-0819">tRNA processing</keyword>
<feature type="site" description="Interaction with tRNA" evidence="9">
    <location>
        <position position="323"/>
    </location>
</feature>
<dbReference type="InterPro" id="IPR046885">
    <property type="entry name" value="MnmA-like_C"/>
</dbReference>
<feature type="binding site" evidence="9">
    <location>
        <position position="34"/>
    </location>
    <ligand>
        <name>ATP</name>
        <dbReference type="ChEBI" id="CHEBI:30616"/>
    </ligand>
</feature>
<comment type="similarity">
    <text evidence="9">Belongs to the MnmA/TRMU family.</text>
</comment>
<feature type="domain" description="tRNA-specific 2-thiouridylase MnmA-like central" evidence="11">
    <location>
        <begin position="196"/>
        <end position="258"/>
    </location>
</feature>
<evidence type="ECO:0000256" key="1">
    <source>
        <dbReference type="ARBA" id="ARBA00022555"/>
    </source>
</evidence>
<keyword evidence="5 9" id="KW-0067">ATP-binding</keyword>
<keyword evidence="13" id="KW-1185">Reference proteome</keyword>
<comment type="subcellular location">
    <subcellularLocation>
        <location evidence="9">Cytoplasm</location>
    </subcellularLocation>
</comment>
<organism evidence="12 13">
    <name type="scientific">Deferribacter autotrophicus</name>
    <dbReference type="NCBI Taxonomy" id="500465"/>
    <lineage>
        <taxon>Bacteria</taxon>
        <taxon>Pseudomonadati</taxon>
        <taxon>Deferribacterota</taxon>
        <taxon>Deferribacteres</taxon>
        <taxon>Deferribacterales</taxon>
        <taxon>Deferribacteraceae</taxon>
        <taxon>Deferribacter</taxon>
    </lineage>
</organism>
<evidence type="ECO:0000256" key="6">
    <source>
        <dbReference type="ARBA" id="ARBA00022884"/>
    </source>
</evidence>
<comment type="catalytic activity">
    <reaction evidence="8 9">
        <text>S-sulfanyl-L-cysteinyl-[protein] + uridine(34) in tRNA + AH2 + ATP = 2-thiouridine(34) in tRNA + L-cysteinyl-[protein] + A + AMP + diphosphate + H(+)</text>
        <dbReference type="Rhea" id="RHEA:47032"/>
        <dbReference type="Rhea" id="RHEA-COMP:10131"/>
        <dbReference type="Rhea" id="RHEA-COMP:11726"/>
        <dbReference type="Rhea" id="RHEA-COMP:11727"/>
        <dbReference type="Rhea" id="RHEA-COMP:11728"/>
        <dbReference type="ChEBI" id="CHEBI:13193"/>
        <dbReference type="ChEBI" id="CHEBI:15378"/>
        <dbReference type="ChEBI" id="CHEBI:17499"/>
        <dbReference type="ChEBI" id="CHEBI:29950"/>
        <dbReference type="ChEBI" id="CHEBI:30616"/>
        <dbReference type="ChEBI" id="CHEBI:33019"/>
        <dbReference type="ChEBI" id="CHEBI:61963"/>
        <dbReference type="ChEBI" id="CHEBI:65315"/>
        <dbReference type="ChEBI" id="CHEBI:87170"/>
        <dbReference type="ChEBI" id="CHEBI:456215"/>
        <dbReference type="EC" id="2.8.1.13"/>
    </reaction>
</comment>
<gene>
    <name evidence="9 12" type="primary">mnmA</name>
    <name evidence="12" type="ORF">FHQ18_11435</name>
</gene>
<dbReference type="Gene3D" id="2.40.30.10">
    <property type="entry name" value="Translation factors"/>
    <property type="match status" value="1"/>
</dbReference>
<sequence>MKKKVIVAMSGGVDSSVAAYLMKEKGYEVIGITLKLFDGQEKLLTDAKRVADFLQIKWEMADYSEYFKDVISYFINTYRKGKTPNPCSFCNKNAKFSFLFNEMQKHDAEMIVTGHYARVVEFNGKKYIAKAFDPKKDQSYYLSLLDEFQVSLLYFPHGETTKEEVRKLAKNIGLSVAEKKDSQEVCFLMGKDYRTFLKEKIKANSFKKGYFLLNGKKIKEHDGIEFYTVGQRRGLKLNYHESLYVKKIDADSGNIYLGKKEEVFYRGVKLENCNFLDQNKRLFRAKAKIRYRMNSAPCQVEVQPDGKAFLLFDEPQFAPTPGQIATIYIDDRVVGGGFIAEVF</sequence>
<comment type="caution">
    <text evidence="9">Lacks conserved residue(s) required for the propagation of feature annotation.</text>
</comment>
<keyword evidence="9" id="KW-0963">Cytoplasm</keyword>
<dbReference type="HAMAP" id="MF_00144">
    <property type="entry name" value="tRNA_thiouridyl_MnmA"/>
    <property type="match status" value="1"/>
</dbReference>
<dbReference type="Pfam" id="PF20259">
    <property type="entry name" value="tRNA_Me_trans_M"/>
    <property type="match status" value="1"/>
</dbReference>
<feature type="binding site" evidence="9">
    <location>
        <position position="114"/>
    </location>
    <ligand>
        <name>ATP</name>
        <dbReference type="ChEBI" id="CHEBI:30616"/>
    </ligand>
</feature>
<evidence type="ECO:0000256" key="7">
    <source>
        <dbReference type="ARBA" id="ARBA00023157"/>
    </source>
</evidence>
<evidence type="ECO:0000256" key="3">
    <source>
        <dbReference type="ARBA" id="ARBA00022694"/>
    </source>
</evidence>
<dbReference type="GO" id="GO:0005737">
    <property type="term" value="C:cytoplasm"/>
    <property type="evidence" value="ECO:0007669"/>
    <property type="project" value="UniProtKB-SubCell"/>
</dbReference>
<feature type="site" description="Interaction with tRNA" evidence="9">
    <location>
        <position position="115"/>
    </location>
</feature>
<dbReference type="Gene3D" id="3.40.50.620">
    <property type="entry name" value="HUPs"/>
    <property type="match status" value="1"/>
</dbReference>
<dbReference type="NCBIfam" id="NF001138">
    <property type="entry name" value="PRK00143.1"/>
    <property type="match status" value="1"/>
</dbReference>
<feature type="domain" description="tRNA-specific 2-thiouridylase MnmA-like C-terminal" evidence="10">
    <location>
        <begin position="267"/>
        <end position="339"/>
    </location>
</feature>